<protein>
    <submittedName>
        <fullName evidence="4">Flagellar export chaperone FlgN</fullName>
    </submittedName>
</protein>
<dbReference type="InterPro" id="IPR007809">
    <property type="entry name" value="FlgN-like"/>
</dbReference>
<organism evidence="4 5">
    <name type="scientific">Symbiopectobacterium purcellii</name>
    <dbReference type="NCBI Taxonomy" id="2871826"/>
    <lineage>
        <taxon>Bacteria</taxon>
        <taxon>Pseudomonadati</taxon>
        <taxon>Pseudomonadota</taxon>
        <taxon>Gammaproteobacteria</taxon>
        <taxon>Enterobacterales</taxon>
        <taxon>Enterobacteriaceae</taxon>
    </lineage>
</organism>
<evidence type="ECO:0000256" key="2">
    <source>
        <dbReference type="ARBA" id="ARBA00007703"/>
    </source>
</evidence>
<name>A0ABX9AJT8_9ENTR</name>
<keyword evidence="4" id="KW-0969">Cilium</keyword>
<comment type="function">
    <text evidence="1">Required for the efficient initiation of filament assembly.</text>
</comment>
<dbReference type="EMBL" id="CP081864">
    <property type="protein sequence ID" value="QZN94326.1"/>
    <property type="molecule type" value="Genomic_DNA"/>
</dbReference>
<dbReference type="Gene3D" id="1.20.58.300">
    <property type="entry name" value="FlgN-like"/>
    <property type="match status" value="1"/>
</dbReference>
<dbReference type="SUPFAM" id="SSF140566">
    <property type="entry name" value="FlgN-like"/>
    <property type="match status" value="1"/>
</dbReference>
<proteinExistence type="inferred from homology"/>
<evidence type="ECO:0000313" key="4">
    <source>
        <dbReference type="EMBL" id="QZN94326.1"/>
    </source>
</evidence>
<sequence length="145" mass="16177">MEKLQATLDAVLENLNQLSGILSEEQTLLCAGHINSVALQKVTDIKSATLATVQYLDKNRQEIEVRLQLQAPYEADTELFERWQAIQTLTARLHDMNKHNGMLLNQHISYTNEAIAILKPRHGQSLYGPDGQSAGLVMGGRKINL</sequence>
<reference evidence="4 5" key="1">
    <citation type="submission" date="2021-08" db="EMBL/GenBank/DDBJ databases">
        <title>Culture and genomic analysis of Symbiopectobacterium purcellii sp. nov. gen. nov., isolated from the leafhopper Empoasca decipiens.</title>
        <authorList>
            <person name="Nadal-Jimenez P."/>
            <person name="Siozios S."/>
            <person name="Halliday N."/>
            <person name="Camara M."/>
            <person name="Hurst G.D.D."/>
        </authorList>
    </citation>
    <scope>NUCLEOTIDE SEQUENCE [LARGE SCALE GENOMIC DNA]</scope>
    <source>
        <strain evidence="4 5">SyEd1</strain>
    </source>
</reference>
<dbReference type="Proteomes" id="UP000825886">
    <property type="component" value="Chromosome"/>
</dbReference>
<gene>
    <name evidence="4" type="primary">flgN</name>
    <name evidence="4" type="ORF">K6K13_13250</name>
</gene>
<keyword evidence="3" id="KW-1005">Bacterial flagellum biogenesis</keyword>
<dbReference type="InterPro" id="IPR036679">
    <property type="entry name" value="FlgN-like_sf"/>
</dbReference>
<keyword evidence="4" id="KW-0282">Flagellum</keyword>
<evidence type="ECO:0000256" key="3">
    <source>
        <dbReference type="ARBA" id="ARBA00022795"/>
    </source>
</evidence>
<keyword evidence="4" id="KW-0966">Cell projection</keyword>
<evidence type="ECO:0000313" key="5">
    <source>
        <dbReference type="Proteomes" id="UP000825886"/>
    </source>
</evidence>
<evidence type="ECO:0000256" key="1">
    <source>
        <dbReference type="ARBA" id="ARBA00002397"/>
    </source>
</evidence>
<dbReference type="RefSeq" id="WP_222157450.1">
    <property type="nucleotide sequence ID" value="NZ_CP081864.1"/>
</dbReference>
<dbReference type="Pfam" id="PF05130">
    <property type="entry name" value="FlgN"/>
    <property type="match status" value="1"/>
</dbReference>
<accession>A0ABX9AJT8</accession>
<keyword evidence="5" id="KW-1185">Reference proteome</keyword>
<comment type="similarity">
    <text evidence="2">Belongs to the FlgN family.</text>
</comment>